<keyword evidence="3" id="KW-1185">Reference proteome</keyword>
<evidence type="ECO:0000256" key="1">
    <source>
        <dbReference type="SAM" id="MobiDB-lite"/>
    </source>
</evidence>
<feature type="region of interest" description="Disordered" evidence="1">
    <location>
        <begin position="214"/>
        <end position="264"/>
    </location>
</feature>
<feature type="compositionally biased region" description="Basic and acidic residues" evidence="1">
    <location>
        <begin position="214"/>
        <end position="243"/>
    </location>
</feature>
<protein>
    <submittedName>
        <fullName evidence="2">Uncharacterized protein</fullName>
    </submittedName>
</protein>
<evidence type="ECO:0000313" key="2">
    <source>
        <dbReference type="EMBL" id="GJN90979.1"/>
    </source>
</evidence>
<comment type="caution">
    <text evidence="2">The sequence shown here is derived from an EMBL/GenBank/DDBJ whole genome shotgun (WGS) entry which is preliminary data.</text>
</comment>
<name>A0AAV5GP00_9BASI</name>
<feature type="compositionally biased region" description="Basic and acidic residues" evidence="1">
    <location>
        <begin position="252"/>
        <end position="264"/>
    </location>
</feature>
<evidence type="ECO:0000313" key="3">
    <source>
        <dbReference type="Proteomes" id="UP001342314"/>
    </source>
</evidence>
<accession>A0AAV5GP00</accession>
<proteinExistence type="predicted"/>
<dbReference type="EMBL" id="BQKY01000008">
    <property type="protein sequence ID" value="GJN90979.1"/>
    <property type="molecule type" value="Genomic_DNA"/>
</dbReference>
<reference evidence="2 3" key="1">
    <citation type="submission" date="2021-12" db="EMBL/GenBank/DDBJ databases">
        <title>High titer production of polyol ester of fatty acids by Rhodotorula paludigena BS15 towards product separation-free biomass refinery.</title>
        <authorList>
            <person name="Mano J."/>
            <person name="Ono H."/>
            <person name="Tanaka T."/>
            <person name="Naito K."/>
            <person name="Sushida H."/>
            <person name="Ike M."/>
            <person name="Tokuyasu K."/>
            <person name="Kitaoka M."/>
        </authorList>
    </citation>
    <scope>NUCLEOTIDE SEQUENCE [LARGE SCALE GENOMIC DNA]</scope>
    <source>
        <strain evidence="2 3">BS15</strain>
    </source>
</reference>
<dbReference type="AlphaFoldDB" id="A0AAV5GP00"/>
<organism evidence="2 3">
    <name type="scientific">Rhodotorula paludigena</name>
    <dbReference type="NCBI Taxonomy" id="86838"/>
    <lineage>
        <taxon>Eukaryota</taxon>
        <taxon>Fungi</taxon>
        <taxon>Dikarya</taxon>
        <taxon>Basidiomycota</taxon>
        <taxon>Pucciniomycotina</taxon>
        <taxon>Microbotryomycetes</taxon>
        <taxon>Sporidiobolales</taxon>
        <taxon>Sporidiobolaceae</taxon>
        <taxon>Rhodotorula</taxon>
    </lineage>
</organism>
<gene>
    <name evidence="2" type="ORF">Rhopal_003993-T1</name>
</gene>
<sequence>MSAPPSKFWPSVGSKWQHWSDLLLATQLAALRAGFNYVGRSWDALTGYREMHNIEGSLKGRARTDGRFLGSRLVGISHDYILHCVLHASRCNFFVRLRPMSDVVDDGPTWRCLEIRSEHTCESHAKKPQDRLQWRIDFFDNQPAVLVLSDSSDAEPAASASTAANPSASASSRRIDTLRTDLAAAQTELNSASAAVDELKADLAAAEKLVEVQRKRVEKREKRLQRAVEKAERKKNKVKEGGRKKDKGKKKDKAEKEKGKAGRA</sequence>
<dbReference type="Proteomes" id="UP001342314">
    <property type="component" value="Unassembled WGS sequence"/>
</dbReference>